<dbReference type="Proteomes" id="UP000264071">
    <property type="component" value="Unassembled WGS sequence"/>
</dbReference>
<dbReference type="GO" id="GO:0043565">
    <property type="term" value="F:sequence-specific DNA binding"/>
    <property type="evidence" value="ECO:0007669"/>
    <property type="project" value="InterPro"/>
</dbReference>
<dbReference type="Pfam" id="PF02954">
    <property type="entry name" value="HTH_8"/>
    <property type="match status" value="1"/>
</dbReference>
<evidence type="ECO:0000259" key="5">
    <source>
        <dbReference type="PROSITE" id="PS50045"/>
    </source>
</evidence>
<dbReference type="InterPro" id="IPR003593">
    <property type="entry name" value="AAA+_ATPase"/>
</dbReference>
<organism evidence="6 7">
    <name type="scientific">Gemmatimonas aurantiaca</name>
    <dbReference type="NCBI Taxonomy" id="173480"/>
    <lineage>
        <taxon>Bacteria</taxon>
        <taxon>Pseudomonadati</taxon>
        <taxon>Gemmatimonadota</taxon>
        <taxon>Gemmatimonadia</taxon>
        <taxon>Gemmatimonadales</taxon>
        <taxon>Gemmatimonadaceae</taxon>
        <taxon>Gemmatimonas</taxon>
    </lineage>
</organism>
<dbReference type="Pfam" id="PF00158">
    <property type="entry name" value="Sigma54_activat"/>
    <property type="match status" value="1"/>
</dbReference>
<dbReference type="PANTHER" id="PTHR32071:SF81">
    <property type="entry name" value="PROPIONATE CATABOLISM OPERON REGULATORY PROTEIN"/>
    <property type="match status" value="1"/>
</dbReference>
<dbReference type="PRINTS" id="PR01590">
    <property type="entry name" value="HTHFIS"/>
</dbReference>
<evidence type="ECO:0000256" key="4">
    <source>
        <dbReference type="ARBA" id="ARBA00023163"/>
    </source>
</evidence>
<dbReference type="OMA" id="SCLHTHY"/>
<dbReference type="Gene3D" id="3.40.50.300">
    <property type="entry name" value="P-loop containing nucleotide triphosphate hydrolases"/>
    <property type="match status" value="1"/>
</dbReference>
<reference evidence="6 7" key="1">
    <citation type="journal article" date="2018" name="Nat. Biotechnol.">
        <title>A standardized bacterial taxonomy based on genome phylogeny substantially revises the tree of life.</title>
        <authorList>
            <person name="Parks D.H."/>
            <person name="Chuvochina M."/>
            <person name="Waite D.W."/>
            <person name="Rinke C."/>
            <person name="Skarshewski A."/>
            <person name="Chaumeil P.A."/>
            <person name="Hugenholtz P."/>
        </authorList>
    </citation>
    <scope>NUCLEOTIDE SEQUENCE [LARGE SCALE GENOMIC DNA]</scope>
    <source>
        <strain evidence="6">UBA8844</strain>
    </source>
</reference>
<accession>A0A3D4V3G6</accession>
<dbReference type="SUPFAM" id="SSF46689">
    <property type="entry name" value="Homeodomain-like"/>
    <property type="match status" value="1"/>
</dbReference>
<sequence>MTTSSLSLLVLESDASAREALATRLIDHGHRVRQAATREQANTLARDEAPQLLVLTGSPAELERLPELVATSFGTCLLPDFFDATEIETALQDAADAGRARRELRWLRTHGGPASPLPRPTLAPTFDELVALAASAEAPVLLQGEIGTGKGYIARLIHNRSSKNESPYLEIDCSLFHSENLTSELFGNEPHIPDSSSISVAGLLEAAGQGTVFLDQVDRLDSAMQDRLLELLEHRRFTRHGGRTPVAAEVRLIVASHTPLSDAVADRRFRADLYYRLQTLTLTLPPLRARPDEILPLAETFLSAGAALSPAAQDALTAHRWPGNVRELRDTLWRAQVVAGQDVIDVVHLALPGTDTAVRAAGASAMAGSAGARPLDAVEREAIRAALAAHRGNRTRAAQGLGIARSTLLEKIKRYGLP</sequence>
<dbReference type="Pfam" id="PF25601">
    <property type="entry name" value="AAA_lid_14"/>
    <property type="match status" value="1"/>
</dbReference>
<dbReference type="SMART" id="SM00382">
    <property type="entry name" value="AAA"/>
    <property type="match status" value="1"/>
</dbReference>
<dbReference type="Gene3D" id="1.10.8.60">
    <property type="match status" value="1"/>
</dbReference>
<keyword evidence="3" id="KW-0805">Transcription regulation</keyword>
<dbReference type="InterPro" id="IPR058031">
    <property type="entry name" value="AAA_lid_NorR"/>
</dbReference>
<dbReference type="InterPro" id="IPR027417">
    <property type="entry name" value="P-loop_NTPase"/>
</dbReference>
<evidence type="ECO:0000313" key="6">
    <source>
        <dbReference type="EMBL" id="HCT55655.1"/>
    </source>
</evidence>
<evidence type="ECO:0000256" key="3">
    <source>
        <dbReference type="ARBA" id="ARBA00023015"/>
    </source>
</evidence>
<name>A0A3D4V3G6_9BACT</name>
<dbReference type="InterPro" id="IPR011006">
    <property type="entry name" value="CheY-like_superfamily"/>
</dbReference>
<dbReference type="SUPFAM" id="SSF52540">
    <property type="entry name" value="P-loop containing nucleoside triphosphate hydrolases"/>
    <property type="match status" value="1"/>
</dbReference>
<dbReference type="PROSITE" id="PS50045">
    <property type="entry name" value="SIGMA54_INTERACT_4"/>
    <property type="match status" value="1"/>
</dbReference>
<keyword evidence="2" id="KW-0067">ATP-binding</keyword>
<dbReference type="EMBL" id="DPIY01000001">
    <property type="protein sequence ID" value="HCT55655.1"/>
    <property type="molecule type" value="Genomic_DNA"/>
</dbReference>
<dbReference type="GO" id="GO:0005524">
    <property type="term" value="F:ATP binding"/>
    <property type="evidence" value="ECO:0007669"/>
    <property type="project" value="UniProtKB-KW"/>
</dbReference>
<dbReference type="Gene3D" id="1.10.10.60">
    <property type="entry name" value="Homeodomain-like"/>
    <property type="match status" value="1"/>
</dbReference>
<feature type="domain" description="Sigma-54 factor interaction" evidence="5">
    <location>
        <begin position="128"/>
        <end position="337"/>
    </location>
</feature>
<dbReference type="PANTHER" id="PTHR32071">
    <property type="entry name" value="TRANSCRIPTIONAL REGULATORY PROTEIN"/>
    <property type="match status" value="1"/>
</dbReference>
<evidence type="ECO:0000256" key="1">
    <source>
        <dbReference type="ARBA" id="ARBA00022741"/>
    </source>
</evidence>
<keyword evidence="4" id="KW-0804">Transcription</keyword>
<dbReference type="InterPro" id="IPR009057">
    <property type="entry name" value="Homeodomain-like_sf"/>
</dbReference>
<gene>
    <name evidence="6" type="ORF">DGD08_00430</name>
</gene>
<keyword evidence="1" id="KW-0547">Nucleotide-binding</keyword>
<evidence type="ECO:0000313" key="7">
    <source>
        <dbReference type="Proteomes" id="UP000264071"/>
    </source>
</evidence>
<proteinExistence type="predicted"/>
<evidence type="ECO:0000256" key="2">
    <source>
        <dbReference type="ARBA" id="ARBA00022840"/>
    </source>
</evidence>
<dbReference type="AlphaFoldDB" id="A0A3D4V3G6"/>
<dbReference type="SUPFAM" id="SSF52172">
    <property type="entry name" value="CheY-like"/>
    <property type="match status" value="1"/>
</dbReference>
<dbReference type="InterPro" id="IPR002078">
    <property type="entry name" value="Sigma_54_int"/>
</dbReference>
<dbReference type="GO" id="GO:0006355">
    <property type="term" value="P:regulation of DNA-templated transcription"/>
    <property type="evidence" value="ECO:0007669"/>
    <property type="project" value="InterPro"/>
</dbReference>
<dbReference type="InterPro" id="IPR002197">
    <property type="entry name" value="HTH_Fis"/>
</dbReference>
<protein>
    <submittedName>
        <fullName evidence="6">Sigma-54-dependent Fis family transcriptional regulator</fullName>
    </submittedName>
</protein>
<dbReference type="CDD" id="cd00009">
    <property type="entry name" value="AAA"/>
    <property type="match status" value="1"/>
</dbReference>
<comment type="caution">
    <text evidence="6">The sequence shown here is derived from an EMBL/GenBank/DDBJ whole genome shotgun (WGS) entry which is preliminary data.</text>
</comment>